<dbReference type="SUPFAM" id="SSF54695">
    <property type="entry name" value="POZ domain"/>
    <property type="match status" value="1"/>
</dbReference>
<evidence type="ECO:0000313" key="3">
    <source>
        <dbReference type="WBParaSite" id="PDA_v2.g21677.t1"/>
    </source>
</evidence>
<dbReference type="AlphaFoldDB" id="A0A914Q3D6"/>
<feature type="domain" description="BTB" evidence="1">
    <location>
        <begin position="26"/>
        <end position="92"/>
    </location>
</feature>
<dbReference type="Gene3D" id="1.25.40.420">
    <property type="match status" value="1"/>
</dbReference>
<sequence>MKSTNCISKIQSQLEAAFKSQDPELFDIVFDIEGKKLNADKLILSVNSSTFKSMLSDRWISKNDAIKIETYKFDDFKELLTFIYSGECNLTNENIFAILDISEFYQVEDSKELCDVFLSKTKLNFSNVLQLIETSNMYSLIQTKEPIQTFIFQNFANLVKFDGFLNANKSIIKEILAMESNLSKHHENIFQSIYKWSENQAYKKQNLSDNKIFYMNNAIKTEMQEFLPNIQFKKMTLNFLHEFVVPRGFLFTYVELADILKNSDVDARVKITNSNGQAIYCDLSREQKQEIEIITSLIGRESDNEHSFIKEKRWW</sequence>
<dbReference type="InterPro" id="IPR011333">
    <property type="entry name" value="SKP1/BTB/POZ_sf"/>
</dbReference>
<name>A0A914Q3D6_9BILA</name>
<dbReference type="InterPro" id="IPR011705">
    <property type="entry name" value="BACK"/>
</dbReference>
<dbReference type="WBParaSite" id="PDA_v2.g21677.t1">
    <property type="protein sequence ID" value="PDA_v2.g21677.t1"/>
    <property type="gene ID" value="PDA_v2.g21677"/>
</dbReference>
<dbReference type="CDD" id="cd18186">
    <property type="entry name" value="BTB_POZ_ZBTB_KLHL-like"/>
    <property type="match status" value="1"/>
</dbReference>
<keyword evidence="2" id="KW-1185">Reference proteome</keyword>
<reference evidence="3" key="1">
    <citation type="submission" date="2022-11" db="UniProtKB">
        <authorList>
            <consortium name="WormBaseParasite"/>
        </authorList>
    </citation>
    <scope>IDENTIFICATION</scope>
</reference>
<dbReference type="Pfam" id="PF00651">
    <property type="entry name" value="BTB"/>
    <property type="match status" value="1"/>
</dbReference>
<dbReference type="SMART" id="SM00225">
    <property type="entry name" value="BTB"/>
    <property type="match status" value="1"/>
</dbReference>
<dbReference type="Proteomes" id="UP000887578">
    <property type="component" value="Unplaced"/>
</dbReference>
<dbReference type="PROSITE" id="PS50097">
    <property type="entry name" value="BTB"/>
    <property type="match status" value="1"/>
</dbReference>
<protein>
    <submittedName>
        <fullName evidence="3">BTB domain-containing protein</fullName>
    </submittedName>
</protein>
<accession>A0A914Q3D6</accession>
<dbReference type="PANTHER" id="PTHR45632">
    <property type="entry name" value="LD33804P"/>
    <property type="match status" value="1"/>
</dbReference>
<evidence type="ECO:0000259" key="1">
    <source>
        <dbReference type="PROSITE" id="PS50097"/>
    </source>
</evidence>
<evidence type="ECO:0000313" key="2">
    <source>
        <dbReference type="Proteomes" id="UP000887578"/>
    </source>
</evidence>
<dbReference type="InterPro" id="IPR000210">
    <property type="entry name" value="BTB/POZ_dom"/>
</dbReference>
<proteinExistence type="predicted"/>
<organism evidence="2 3">
    <name type="scientific">Panagrolaimus davidi</name>
    <dbReference type="NCBI Taxonomy" id="227884"/>
    <lineage>
        <taxon>Eukaryota</taxon>
        <taxon>Metazoa</taxon>
        <taxon>Ecdysozoa</taxon>
        <taxon>Nematoda</taxon>
        <taxon>Chromadorea</taxon>
        <taxon>Rhabditida</taxon>
        <taxon>Tylenchina</taxon>
        <taxon>Panagrolaimomorpha</taxon>
        <taxon>Panagrolaimoidea</taxon>
        <taxon>Panagrolaimidae</taxon>
        <taxon>Panagrolaimus</taxon>
    </lineage>
</organism>
<dbReference type="Pfam" id="PF07707">
    <property type="entry name" value="BACK"/>
    <property type="match status" value="1"/>
</dbReference>
<dbReference type="Gene3D" id="3.30.710.10">
    <property type="entry name" value="Potassium Channel Kv1.1, Chain A"/>
    <property type="match status" value="1"/>
</dbReference>